<evidence type="ECO:0000313" key="2">
    <source>
        <dbReference type="Proteomes" id="UP000001861"/>
    </source>
</evidence>
<dbReference type="EMBL" id="AACS02000009">
    <property type="protein sequence ID" value="EAU89040.2"/>
    <property type="molecule type" value="Genomic_DNA"/>
</dbReference>
<sequence length="368" mass="42269">MSNLPPSLPVSIQNSDAAQKAYNVILELERRLLHPSQHNERRPKTHTDLGEQRNLVLCRILGYLLHHAPTEQARASVVDGIIACDGDDERVLEFGEVFLDFIRVLHSKKGEMRTPPEFPDDRRYDLRVERVECLNDLPKDDWTVKKYALKRDGYRCMLTGAFDATACEQLPEILAKLTENPKNTYTETECWYILPDAMNRGVDDDHDADNLKGPWGSTVWRLPQRFGYNHILNELNDSNINRLDNVLTLAPEVRIAFDNLKIWLVPSDDPEPNTYKVEASHPLRLRKFPKVIRFQSSDPENLPLPDPRFLEIHALCAKVAHFSGATSYLDRLLRDYEDSTVLADDGSHAELLKQLLMQAIPRATRDRE</sequence>
<gene>
    <name evidence="1" type="ORF">CC1G_10009</name>
</gene>
<dbReference type="eggNOG" id="ENOG502SN68">
    <property type="taxonomic scope" value="Eukaryota"/>
</dbReference>
<name>A8NDK4_COPC7</name>
<reference evidence="1 2" key="1">
    <citation type="journal article" date="2010" name="Proc. Natl. Acad. Sci. U.S.A.">
        <title>Insights into evolution of multicellular fungi from the assembled chromosomes of the mushroom Coprinopsis cinerea (Coprinus cinereus).</title>
        <authorList>
            <person name="Stajich J.E."/>
            <person name="Wilke S.K."/>
            <person name="Ahren D."/>
            <person name="Au C.H."/>
            <person name="Birren B.W."/>
            <person name="Borodovsky M."/>
            <person name="Burns C."/>
            <person name="Canback B."/>
            <person name="Casselton L.A."/>
            <person name="Cheng C.K."/>
            <person name="Deng J."/>
            <person name="Dietrich F.S."/>
            <person name="Fargo D.C."/>
            <person name="Farman M.L."/>
            <person name="Gathman A.C."/>
            <person name="Goldberg J."/>
            <person name="Guigo R."/>
            <person name="Hoegger P.J."/>
            <person name="Hooker J.B."/>
            <person name="Huggins A."/>
            <person name="James T.Y."/>
            <person name="Kamada T."/>
            <person name="Kilaru S."/>
            <person name="Kodira C."/>
            <person name="Kues U."/>
            <person name="Kupfer D."/>
            <person name="Kwan H.S."/>
            <person name="Lomsadze A."/>
            <person name="Li W."/>
            <person name="Lilly W.W."/>
            <person name="Ma L.J."/>
            <person name="Mackey A.J."/>
            <person name="Manning G."/>
            <person name="Martin F."/>
            <person name="Muraguchi H."/>
            <person name="Natvig D.O."/>
            <person name="Palmerini H."/>
            <person name="Ramesh M.A."/>
            <person name="Rehmeyer C.J."/>
            <person name="Roe B.A."/>
            <person name="Shenoy N."/>
            <person name="Stanke M."/>
            <person name="Ter-Hovhannisyan V."/>
            <person name="Tunlid A."/>
            <person name="Velagapudi R."/>
            <person name="Vision T.J."/>
            <person name="Zeng Q."/>
            <person name="Zolan M.E."/>
            <person name="Pukkila P.J."/>
        </authorList>
    </citation>
    <scope>NUCLEOTIDE SEQUENCE [LARGE SCALE GENOMIC DNA]</scope>
    <source>
        <strain evidence="2">Okayama-7 / 130 / ATCC MYA-4618 / FGSC 9003</strain>
    </source>
</reference>
<dbReference type="InParanoid" id="A8NDK4"/>
<dbReference type="VEuPathDB" id="FungiDB:CC1G_10009"/>
<dbReference type="GeneID" id="6009285"/>
<dbReference type="KEGG" id="cci:CC1G_10009"/>
<evidence type="ECO:0000313" key="1">
    <source>
        <dbReference type="EMBL" id="EAU89040.2"/>
    </source>
</evidence>
<accession>A8NDK4</accession>
<dbReference type="OMA" id="TECCHIF"/>
<comment type="caution">
    <text evidence="1">The sequence shown here is derived from an EMBL/GenBank/DDBJ whole genome shotgun (WGS) entry which is preliminary data.</text>
</comment>
<evidence type="ECO:0008006" key="3">
    <source>
        <dbReference type="Google" id="ProtNLM"/>
    </source>
</evidence>
<dbReference type="AlphaFoldDB" id="A8NDK4"/>
<dbReference type="OrthoDB" id="2104739at2759"/>
<dbReference type="Proteomes" id="UP000001861">
    <property type="component" value="Unassembled WGS sequence"/>
</dbReference>
<organism evidence="1 2">
    <name type="scientific">Coprinopsis cinerea (strain Okayama-7 / 130 / ATCC MYA-4618 / FGSC 9003)</name>
    <name type="common">Inky cap fungus</name>
    <name type="synonym">Hormographiella aspergillata</name>
    <dbReference type="NCBI Taxonomy" id="240176"/>
    <lineage>
        <taxon>Eukaryota</taxon>
        <taxon>Fungi</taxon>
        <taxon>Dikarya</taxon>
        <taxon>Basidiomycota</taxon>
        <taxon>Agaricomycotina</taxon>
        <taxon>Agaricomycetes</taxon>
        <taxon>Agaricomycetidae</taxon>
        <taxon>Agaricales</taxon>
        <taxon>Agaricineae</taxon>
        <taxon>Psathyrellaceae</taxon>
        <taxon>Coprinopsis</taxon>
    </lineage>
</organism>
<protein>
    <recommendedName>
        <fullName evidence="3">HNH nuclease domain-containing protein</fullName>
    </recommendedName>
</protein>
<dbReference type="RefSeq" id="XP_001832795.2">
    <property type="nucleotide sequence ID" value="XM_001832743.2"/>
</dbReference>
<proteinExistence type="predicted"/>
<dbReference type="HOGENOM" id="CLU_049186_1_0_1"/>
<keyword evidence="2" id="KW-1185">Reference proteome</keyword>